<keyword evidence="1" id="KW-0732">Signal</keyword>
<dbReference type="Gene3D" id="2.40.160.10">
    <property type="entry name" value="Porin"/>
    <property type="match status" value="1"/>
</dbReference>
<dbReference type="Pfam" id="PF13609">
    <property type="entry name" value="Porin_4"/>
    <property type="match status" value="1"/>
</dbReference>
<dbReference type="SUPFAM" id="SSF56935">
    <property type="entry name" value="Porins"/>
    <property type="match status" value="1"/>
</dbReference>
<evidence type="ECO:0000313" key="3">
    <source>
        <dbReference type="EMBL" id="MBB3063925.1"/>
    </source>
</evidence>
<gene>
    <name evidence="3" type="ORF">FHR98_000190</name>
</gene>
<dbReference type="RefSeq" id="WP_183414735.1">
    <property type="nucleotide sequence ID" value="NZ_JACHXA010000001.1"/>
</dbReference>
<evidence type="ECO:0000256" key="1">
    <source>
        <dbReference type="SAM" id="SignalP"/>
    </source>
</evidence>
<dbReference type="AlphaFoldDB" id="A0A839SSD8"/>
<dbReference type="GO" id="GO:0016020">
    <property type="term" value="C:membrane"/>
    <property type="evidence" value="ECO:0007669"/>
    <property type="project" value="InterPro"/>
</dbReference>
<accession>A0A839SSD8</accession>
<dbReference type="EMBL" id="JACHXA010000001">
    <property type="protein sequence ID" value="MBB3063925.1"/>
    <property type="molecule type" value="Genomic_DNA"/>
</dbReference>
<dbReference type="InterPro" id="IPR023614">
    <property type="entry name" value="Porin_dom_sf"/>
</dbReference>
<protein>
    <recommendedName>
        <fullName evidence="2">Porin domain-containing protein</fullName>
    </recommendedName>
</protein>
<name>A0A839SSD8_9PROT</name>
<keyword evidence="4" id="KW-1185">Reference proteome</keyword>
<proteinExistence type="predicted"/>
<feature type="chain" id="PRO_5032394668" description="Porin domain-containing protein" evidence="1">
    <location>
        <begin position="29"/>
        <end position="379"/>
    </location>
</feature>
<dbReference type="InterPro" id="IPR033900">
    <property type="entry name" value="Gram_neg_porin_domain"/>
</dbReference>
<reference evidence="3 4" key="1">
    <citation type="submission" date="2020-08" db="EMBL/GenBank/DDBJ databases">
        <title>Genomic Encyclopedia of Type Strains, Phase III (KMG-III): the genomes of soil and plant-associated and newly described type strains.</title>
        <authorList>
            <person name="Whitman W."/>
        </authorList>
    </citation>
    <scope>NUCLEOTIDE SEQUENCE [LARGE SCALE GENOMIC DNA]</scope>
    <source>
        <strain evidence="3 4">CECT 8803</strain>
    </source>
</reference>
<feature type="signal peptide" evidence="1">
    <location>
        <begin position="1"/>
        <end position="28"/>
    </location>
</feature>
<comment type="caution">
    <text evidence="3">The sequence shown here is derived from an EMBL/GenBank/DDBJ whole genome shotgun (WGS) entry which is preliminary data.</text>
</comment>
<organism evidence="3 4">
    <name type="scientific">Limibacillus halophilus</name>
    <dbReference type="NCBI Taxonomy" id="1579333"/>
    <lineage>
        <taxon>Bacteria</taxon>
        <taxon>Pseudomonadati</taxon>
        <taxon>Pseudomonadota</taxon>
        <taxon>Alphaproteobacteria</taxon>
        <taxon>Rhodospirillales</taxon>
        <taxon>Rhodovibrionaceae</taxon>
        <taxon>Limibacillus</taxon>
    </lineage>
</organism>
<evidence type="ECO:0000259" key="2">
    <source>
        <dbReference type="Pfam" id="PF13609"/>
    </source>
</evidence>
<evidence type="ECO:0000313" key="4">
    <source>
        <dbReference type="Proteomes" id="UP000581135"/>
    </source>
</evidence>
<feature type="domain" description="Porin" evidence="2">
    <location>
        <begin position="18"/>
        <end position="360"/>
    </location>
</feature>
<dbReference type="GO" id="GO:0015288">
    <property type="term" value="F:porin activity"/>
    <property type="evidence" value="ECO:0007669"/>
    <property type="project" value="InterPro"/>
</dbReference>
<sequence>MVRDRKGSIMKKVLLGTTALAVASFVGAQQAKAQFEVTVGGYTEQKFGYASVDVDGNNGDFDGFDVKSDSEIHFKAAQTLENGLTFGFEVQLEAESNTGDQIDESFLFVQGSFGQLLVGSENTAGYKMTYAAPDVGFVNVNSGDQTNWQPFIGLNAGFFRRVFGTTFIELDGNNDAQRLTYFTPRWNGLQIGASYTPDSAQDNQSQFAETRDFKNGFDIGANYVNTFSGVDVAISGRYGIADDDSSSGAATVPGSPGDVDTDSPELWSVGLNLGYAGVTIGGSYAEADAQGVNTGRSYDAGISYETGPWGASFTYFHGEARGSLVNPGDDEQDSYQFSVTYAMGPGVLIEGNVTRSEFDDDGGIDEDVTYGLVGVKLSF</sequence>
<dbReference type="Proteomes" id="UP000581135">
    <property type="component" value="Unassembled WGS sequence"/>
</dbReference>